<protein>
    <submittedName>
        <fullName evidence="2">Uncharacterized protein</fullName>
    </submittedName>
</protein>
<organism evidence="2 3">
    <name type="scientific">Cocos nucifera</name>
    <name type="common">Coconut palm</name>
    <dbReference type="NCBI Taxonomy" id="13894"/>
    <lineage>
        <taxon>Eukaryota</taxon>
        <taxon>Viridiplantae</taxon>
        <taxon>Streptophyta</taxon>
        <taxon>Embryophyta</taxon>
        <taxon>Tracheophyta</taxon>
        <taxon>Spermatophyta</taxon>
        <taxon>Magnoliopsida</taxon>
        <taxon>Liliopsida</taxon>
        <taxon>Arecaceae</taxon>
        <taxon>Arecoideae</taxon>
        <taxon>Cocoseae</taxon>
        <taxon>Attaleinae</taxon>
        <taxon>Cocos</taxon>
    </lineage>
</organism>
<name>A0A8K0IH64_COCNU</name>
<evidence type="ECO:0000256" key="1">
    <source>
        <dbReference type="SAM" id="MobiDB-lite"/>
    </source>
</evidence>
<comment type="caution">
    <text evidence="2">The sequence shown here is derived from an EMBL/GenBank/DDBJ whole genome shotgun (WGS) entry which is preliminary data.</text>
</comment>
<reference evidence="2" key="1">
    <citation type="journal article" date="2017" name="Gigascience">
        <title>The genome draft of coconut (Cocos nucifera).</title>
        <authorList>
            <person name="Xiao Y."/>
            <person name="Xu P."/>
            <person name="Fan H."/>
            <person name="Baudouin L."/>
            <person name="Xia W."/>
            <person name="Bocs S."/>
            <person name="Xu J."/>
            <person name="Li Q."/>
            <person name="Guo A."/>
            <person name="Zhou L."/>
            <person name="Li J."/>
            <person name="Wu Y."/>
            <person name="Ma Z."/>
            <person name="Armero A."/>
            <person name="Issali A.E."/>
            <person name="Liu N."/>
            <person name="Peng M."/>
            <person name="Yang Y."/>
        </authorList>
    </citation>
    <scope>NUCLEOTIDE SEQUENCE</scope>
    <source>
        <tissue evidence="2">Spear leaf of Hainan Tall coconut</tissue>
    </source>
</reference>
<feature type="region of interest" description="Disordered" evidence="1">
    <location>
        <begin position="63"/>
        <end position="91"/>
    </location>
</feature>
<dbReference type="AlphaFoldDB" id="A0A8K0IH64"/>
<gene>
    <name evidence="2" type="ORF">COCNU_08G004950</name>
</gene>
<evidence type="ECO:0000313" key="2">
    <source>
        <dbReference type="EMBL" id="KAG1359049.1"/>
    </source>
</evidence>
<proteinExistence type="predicted"/>
<reference evidence="2" key="2">
    <citation type="submission" date="2019-07" db="EMBL/GenBank/DDBJ databases">
        <authorList>
            <person name="Yang Y."/>
            <person name="Bocs S."/>
            <person name="Baudouin L."/>
        </authorList>
    </citation>
    <scope>NUCLEOTIDE SEQUENCE</scope>
    <source>
        <tissue evidence="2">Spear leaf of Hainan Tall coconut</tissue>
    </source>
</reference>
<evidence type="ECO:0000313" key="3">
    <source>
        <dbReference type="Proteomes" id="UP000797356"/>
    </source>
</evidence>
<sequence>MVMASGSSNNPRPSHGVNQVGIGWKRALLGRTVWVSSESLSEELKWLWVLGFGKMGSQVRKKARFAQAPNSDHGKLPKWVNPGDSVNGGDD</sequence>
<dbReference type="Proteomes" id="UP000797356">
    <property type="component" value="Chromosome 8"/>
</dbReference>
<keyword evidence="3" id="KW-1185">Reference proteome</keyword>
<dbReference type="EMBL" id="CM017879">
    <property type="protein sequence ID" value="KAG1359049.1"/>
    <property type="molecule type" value="Genomic_DNA"/>
</dbReference>
<accession>A0A8K0IH64</accession>